<feature type="transmembrane region" description="Helical" evidence="7">
    <location>
        <begin position="57"/>
        <end position="77"/>
    </location>
</feature>
<comment type="caution">
    <text evidence="10">The sequence shown here is derived from an EMBL/GenBank/DDBJ whole genome shotgun (WGS) entry which is preliminary data.</text>
</comment>
<name>A0A2W4JKQ9_9PSEU</name>
<feature type="transmembrane region" description="Helical" evidence="7">
    <location>
        <begin position="111"/>
        <end position="134"/>
    </location>
</feature>
<organism evidence="10">
    <name type="scientific">Thermocrispum agreste</name>
    <dbReference type="NCBI Taxonomy" id="37925"/>
    <lineage>
        <taxon>Bacteria</taxon>
        <taxon>Bacillati</taxon>
        <taxon>Actinomycetota</taxon>
        <taxon>Actinomycetes</taxon>
        <taxon>Pseudonocardiales</taxon>
        <taxon>Pseudonocardiaceae</taxon>
        <taxon>Thermocrispum</taxon>
    </lineage>
</organism>
<dbReference type="EMBL" id="QGUI02000098">
    <property type="protein sequence ID" value="MFO7192433.1"/>
    <property type="molecule type" value="Genomic_DNA"/>
</dbReference>
<feature type="transmembrane region" description="Helical" evidence="7">
    <location>
        <begin position="141"/>
        <end position="164"/>
    </location>
</feature>
<evidence type="ECO:0000256" key="2">
    <source>
        <dbReference type="ARBA" id="ARBA00010792"/>
    </source>
</evidence>
<evidence type="ECO:0000256" key="4">
    <source>
        <dbReference type="ARBA" id="ARBA00022692"/>
    </source>
</evidence>
<reference evidence="9" key="2">
    <citation type="submission" date="2018-05" db="EMBL/GenBank/DDBJ databases">
        <authorList>
            <person name="Moura L."/>
            <person name="Setubal J.C."/>
        </authorList>
    </citation>
    <scope>NUCLEOTIDE SEQUENCE</scope>
    <source>
        <strain evidence="9">ZC4RG45</strain>
    </source>
</reference>
<dbReference type="InterPro" id="IPR032816">
    <property type="entry name" value="VTT_dom"/>
</dbReference>
<dbReference type="GO" id="GO:0005886">
    <property type="term" value="C:plasma membrane"/>
    <property type="evidence" value="ECO:0007669"/>
    <property type="project" value="UniProtKB-SubCell"/>
</dbReference>
<dbReference type="Pfam" id="PF09335">
    <property type="entry name" value="VTT_dom"/>
    <property type="match status" value="1"/>
</dbReference>
<dbReference type="STRING" id="1111738.GCA_000427905_00665"/>
<dbReference type="Proteomes" id="UP000249324">
    <property type="component" value="Unassembled WGS sequence"/>
</dbReference>
<dbReference type="PANTHER" id="PTHR30353:SF15">
    <property type="entry name" value="INNER MEMBRANE PROTEIN YABI"/>
    <property type="match status" value="1"/>
</dbReference>
<evidence type="ECO:0000256" key="3">
    <source>
        <dbReference type="ARBA" id="ARBA00022475"/>
    </source>
</evidence>
<evidence type="ECO:0000256" key="7">
    <source>
        <dbReference type="RuleBase" id="RU367016"/>
    </source>
</evidence>
<feature type="transmembrane region" description="Helical" evidence="7">
    <location>
        <begin position="15"/>
        <end position="36"/>
    </location>
</feature>
<dbReference type="InterPro" id="IPR032818">
    <property type="entry name" value="DedA-like"/>
</dbReference>
<comment type="subcellular location">
    <subcellularLocation>
        <location evidence="1 7">Cell membrane</location>
        <topology evidence="1 7">Multi-pass membrane protein</topology>
    </subcellularLocation>
</comment>
<feature type="transmembrane region" description="Helical" evidence="7">
    <location>
        <begin position="176"/>
        <end position="195"/>
    </location>
</feature>
<reference evidence="9" key="4">
    <citation type="submission" date="2023-08" db="EMBL/GenBank/DDBJ databases">
        <authorList>
            <person name="Guima S.E.S."/>
            <person name="Martins L.F."/>
            <person name="Silva A.M."/>
            <person name="Setubal J.C."/>
        </authorList>
    </citation>
    <scope>NUCLEOTIDE SEQUENCE</scope>
    <source>
        <strain evidence="9">ZC4RG45</strain>
    </source>
</reference>
<comment type="similarity">
    <text evidence="2 7">Belongs to the DedA family.</text>
</comment>
<reference evidence="9 11" key="3">
    <citation type="journal article" date="2021" name="BMC Genomics">
        <title>Genome-resolved metagenome and metatranscriptome analyses of thermophilic composting reveal key bacterial players and their metabolic interactions.</title>
        <authorList>
            <person name="Braga L.P.P."/>
            <person name="Pereira R.V."/>
            <person name="Martins L.F."/>
            <person name="Moura L.M.S."/>
            <person name="Sanchez F.B."/>
            <person name="Patane J.S.L."/>
            <person name="da Silva A.M."/>
            <person name="Setubal J.C."/>
        </authorList>
    </citation>
    <scope>NUCLEOTIDE SEQUENCE [LARGE SCALE GENOMIC DNA]</scope>
    <source>
        <strain evidence="9">ZC4RG45</strain>
    </source>
</reference>
<evidence type="ECO:0000256" key="5">
    <source>
        <dbReference type="ARBA" id="ARBA00022989"/>
    </source>
</evidence>
<sequence>MISDFLTWLQNLPEGWLILGAGLLVFGETCLGLGFVAPGETGLFILGVTVDSVPEFVAMWLVTTGCAMLGYTAGYWLGRYFGPKLRNVKFVDKHGGESWDKAVEFLQRRGAVAVMIAIFLPVMRTLVPAAAGAAKLPFHRFLPAAGVAGLAWCALHVGIGAALGESAKWLESAIGKGSWVVLGVLVAGFVVIMLLKRKRKAAAERQAGVAPEAAATEPEPQR</sequence>
<evidence type="ECO:0000256" key="6">
    <source>
        <dbReference type="ARBA" id="ARBA00023136"/>
    </source>
</evidence>
<accession>A0A2W4JKQ9</accession>
<keyword evidence="6 7" id="KW-0472">Membrane</keyword>
<gene>
    <name evidence="9" type="ORF">DIU77_009350</name>
    <name evidence="10" type="ORF">DIU77_07975</name>
</gene>
<evidence type="ECO:0000259" key="8">
    <source>
        <dbReference type="Pfam" id="PF09335"/>
    </source>
</evidence>
<dbReference type="PANTHER" id="PTHR30353">
    <property type="entry name" value="INNER MEMBRANE PROTEIN DEDA-RELATED"/>
    <property type="match status" value="1"/>
</dbReference>
<reference evidence="10" key="1">
    <citation type="submission" date="2018-05" db="EMBL/GenBank/DDBJ databases">
        <authorList>
            <person name="Lanie J.A."/>
            <person name="Ng W.-L."/>
            <person name="Kazmierczak K.M."/>
            <person name="Andrzejewski T.M."/>
            <person name="Davidsen T.M."/>
            <person name="Wayne K.J."/>
            <person name="Tettelin H."/>
            <person name="Glass J.I."/>
            <person name="Rusch D."/>
            <person name="Podicherti R."/>
            <person name="Tsui H.-C.T."/>
            <person name="Winkler M.E."/>
        </authorList>
    </citation>
    <scope>NUCLEOTIDE SEQUENCE</scope>
    <source>
        <strain evidence="10">ZC4RG45</strain>
    </source>
</reference>
<evidence type="ECO:0000313" key="10">
    <source>
        <dbReference type="EMBL" id="PZM98395.1"/>
    </source>
</evidence>
<keyword evidence="5 7" id="KW-1133">Transmembrane helix</keyword>
<evidence type="ECO:0000313" key="9">
    <source>
        <dbReference type="EMBL" id="MFO7192433.1"/>
    </source>
</evidence>
<keyword evidence="4 7" id="KW-0812">Transmembrane</keyword>
<dbReference type="AlphaFoldDB" id="A0A2W4JKQ9"/>
<proteinExistence type="inferred from homology"/>
<keyword evidence="3 7" id="KW-1003">Cell membrane</keyword>
<evidence type="ECO:0000256" key="1">
    <source>
        <dbReference type="ARBA" id="ARBA00004651"/>
    </source>
</evidence>
<feature type="domain" description="VTT" evidence="8">
    <location>
        <begin position="38"/>
        <end position="161"/>
    </location>
</feature>
<protein>
    <submittedName>
        <fullName evidence="10">DedA family protein</fullName>
    </submittedName>
</protein>
<dbReference type="EMBL" id="QGUI01000252">
    <property type="protein sequence ID" value="PZM98395.1"/>
    <property type="molecule type" value="Genomic_DNA"/>
</dbReference>
<evidence type="ECO:0000313" key="11">
    <source>
        <dbReference type="Proteomes" id="UP000249324"/>
    </source>
</evidence>